<organism evidence="1 2">
    <name type="scientific">Eumeta variegata</name>
    <name type="common">Bagworm moth</name>
    <name type="synonym">Eumeta japonica</name>
    <dbReference type="NCBI Taxonomy" id="151549"/>
    <lineage>
        <taxon>Eukaryota</taxon>
        <taxon>Metazoa</taxon>
        <taxon>Ecdysozoa</taxon>
        <taxon>Arthropoda</taxon>
        <taxon>Hexapoda</taxon>
        <taxon>Insecta</taxon>
        <taxon>Pterygota</taxon>
        <taxon>Neoptera</taxon>
        <taxon>Endopterygota</taxon>
        <taxon>Lepidoptera</taxon>
        <taxon>Glossata</taxon>
        <taxon>Ditrysia</taxon>
        <taxon>Tineoidea</taxon>
        <taxon>Psychidae</taxon>
        <taxon>Oiketicinae</taxon>
        <taxon>Eumeta</taxon>
    </lineage>
</organism>
<keyword evidence="2" id="KW-1185">Reference proteome</keyword>
<sequence length="108" mass="12017">MDTRNLRGTASASPASRQEIGCLMEGDRVDGKVKRGSGAMELSLTERKSTADAAKSRPYTVRVWFFITSLRSHKLYIRLRDLNIDPSRPVRCGSEAANDRCHQCGDCL</sequence>
<comment type="caution">
    <text evidence="1">The sequence shown here is derived from an EMBL/GenBank/DDBJ whole genome shotgun (WGS) entry which is preliminary data.</text>
</comment>
<proteinExistence type="predicted"/>
<evidence type="ECO:0000313" key="1">
    <source>
        <dbReference type="EMBL" id="GBP63925.1"/>
    </source>
</evidence>
<dbReference type="EMBL" id="BGZK01000883">
    <property type="protein sequence ID" value="GBP63925.1"/>
    <property type="molecule type" value="Genomic_DNA"/>
</dbReference>
<gene>
    <name evidence="1" type="ORF">EVAR_40176_1</name>
</gene>
<accession>A0A4C1XNW4</accession>
<protein>
    <submittedName>
        <fullName evidence="1">Uncharacterized protein</fullName>
    </submittedName>
</protein>
<name>A0A4C1XNW4_EUMVA</name>
<reference evidence="1 2" key="1">
    <citation type="journal article" date="2019" name="Commun. Biol.">
        <title>The bagworm genome reveals a unique fibroin gene that provides high tensile strength.</title>
        <authorList>
            <person name="Kono N."/>
            <person name="Nakamura H."/>
            <person name="Ohtoshi R."/>
            <person name="Tomita M."/>
            <person name="Numata K."/>
            <person name="Arakawa K."/>
        </authorList>
    </citation>
    <scope>NUCLEOTIDE SEQUENCE [LARGE SCALE GENOMIC DNA]</scope>
</reference>
<dbReference type="Proteomes" id="UP000299102">
    <property type="component" value="Unassembled WGS sequence"/>
</dbReference>
<dbReference type="AlphaFoldDB" id="A0A4C1XNW4"/>
<evidence type="ECO:0000313" key="2">
    <source>
        <dbReference type="Proteomes" id="UP000299102"/>
    </source>
</evidence>